<dbReference type="InterPro" id="IPR036397">
    <property type="entry name" value="RNaseH_sf"/>
</dbReference>
<dbReference type="InterPro" id="IPR001584">
    <property type="entry name" value="Integrase_cat-core"/>
</dbReference>
<dbReference type="Gene3D" id="3.30.420.10">
    <property type="entry name" value="Ribonuclease H-like superfamily/Ribonuclease H"/>
    <property type="match status" value="1"/>
</dbReference>
<keyword evidence="4" id="KW-1185">Reference proteome</keyword>
<dbReference type="GO" id="GO:0003964">
    <property type="term" value="F:RNA-directed DNA polymerase activity"/>
    <property type="evidence" value="ECO:0007669"/>
    <property type="project" value="UniProtKB-EC"/>
</dbReference>
<evidence type="ECO:0000313" key="3">
    <source>
        <dbReference type="EMBL" id="CAH2087422.1"/>
    </source>
</evidence>
<reference evidence="3" key="1">
    <citation type="submission" date="2022-03" db="EMBL/GenBank/DDBJ databases">
        <authorList>
            <person name="Tunstrom K."/>
        </authorList>
    </citation>
    <scope>NUCLEOTIDE SEQUENCE</scope>
</reference>
<dbReference type="Pfam" id="PF17921">
    <property type="entry name" value="Integrase_H2C2"/>
    <property type="match status" value="1"/>
</dbReference>
<dbReference type="Proteomes" id="UP001153954">
    <property type="component" value="Unassembled WGS sequence"/>
</dbReference>
<dbReference type="FunFam" id="1.10.340.70:FF:000001">
    <property type="entry name" value="Retrovirus-related Pol polyprotein from transposon gypsy-like Protein"/>
    <property type="match status" value="1"/>
</dbReference>
<dbReference type="AlphaFoldDB" id="A0AAU9TNG6"/>
<accession>A0AAU9TNG6</accession>
<evidence type="ECO:0000313" key="4">
    <source>
        <dbReference type="Proteomes" id="UP001153954"/>
    </source>
</evidence>
<gene>
    <name evidence="3" type="ORF">EEDITHA_LOCUS3686</name>
</gene>
<dbReference type="PANTHER" id="PTHR37984">
    <property type="entry name" value="PROTEIN CBG26694"/>
    <property type="match status" value="1"/>
</dbReference>
<sequence>MYLQDFDFTLEYRKGTLMAHADFLSRNPVNICAAKKPLNWAQAAQTADEETATLMERLRDGQLDSTRYVIKNDILYYKHNSDGEDTRMLCYVPKAYRLSLLRVFHDEHEHIGIEKTIDLILKHFWFPGMRHFVKKYVSHCVVCVAHKRVPRAPLQPITSWRKPSDPFKTVHADILGVLPESNGHKYVFILVDAFTKYCLLYPMRRQDSTELKRVMTNAISLFGTPQLLVCDRGRMFESSDFQNFMSDLGIDIHLITPNMHNSNGQVERYCRTVLNMIRVEVNHKSEMWSNVLWKLQLVLNVTKQKTTQCSALNLLIGSEATTPVINSLIRDIAVAGTNTNRESWRELRRQRADRLLEDNRNKQDEYVNKNRSAPRKFAVNDTVYVIKYTQSTGKLDSGMRGPYTVVKRLPNERYELRLLAGARGKTTQAAAEYMVPWRGEWTPDTCAAFFDSECN</sequence>
<evidence type="ECO:0000256" key="1">
    <source>
        <dbReference type="ARBA" id="ARBA00012493"/>
    </source>
</evidence>
<evidence type="ECO:0000259" key="2">
    <source>
        <dbReference type="PROSITE" id="PS50994"/>
    </source>
</evidence>
<feature type="domain" description="Integrase catalytic" evidence="2">
    <location>
        <begin position="162"/>
        <end position="331"/>
    </location>
</feature>
<dbReference type="SUPFAM" id="SSF53098">
    <property type="entry name" value="Ribonuclease H-like"/>
    <property type="match status" value="1"/>
</dbReference>
<dbReference type="PANTHER" id="PTHR37984:SF5">
    <property type="entry name" value="PROTEIN NYNRIN-LIKE"/>
    <property type="match status" value="1"/>
</dbReference>
<dbReference type="PROSITE" id="PS50994">
    <property type="entry name" value="INTEGRASE"/>
    <property type="match status" value="1"/>
</dbReference>
<dbReference type="InterPro" id="IPR050951">
    <property type="entry name" value="Retrovirus_Pol_polyprotein"/>
</dbReference>
<protein>
    <recommendedName>
        <fullName evidence="1">RNA-directed DNA polymerase</fullName>
        <ecNumber evidence="1">2.7.7.49</ecNumber>
    </recommendedName>
</protein>
<organism evidence="3 4">
    <name type="scientific">Euphydryas editha</name>
    <name type="common">Edith's checkerspot</name>
    <dbReference type="NCBI Taxonomy" id="104508"/>
    <lineage>
        <taxon>Eukaryota</taxon>
        <taxon>Metazoa</taxon>
        <taxon>Ecdysozoa</taxon>
        <taxon>Arthropoda</taxon>
        <taxon>Hexapoda</taxon>
        <taxon>Insecta</taxon>
        <taxon>Pterygota</taxon>
        <taxon>Neoptera</taxon>
        <taxon>Endopterygota</taxon>
        <taxon>Lepidoptera</taxon>
        <taxon>Glossata</taxon>
        <taxon>Ditrysia</taxon>
        <taxon>Papilionoidea</taxon>
        <taxon>Nymphalidae</taxon>
        <taxon>Nymphalinae</taxon>
        <taxon>Euphydryas</taxon>
    </lineage>
</organism>
<proteinExistence type="predicted"/>
<name>A0AAU9TNG6_EUPED</name>
<dbReference type="Gene3D" id="1.10.340.70">
    <property type="match status" value="1"/>
</dbReference>
<dbReference type="EMBL" id="CAKOGL010000006">
    <property type="protein sequence ID" value="CAH2087422.1"/>
    <property type="molecule type" value="Genomic_DNA"/>
</dbReference>
<dbReference type="EC" id="2.7.7.49" evidence="1"/>
<dbReference type="InterPro" id="IPR041588">
    <property type="entry name" value="Integrase_H2C2"/>
</dbReference>
<dbReference type="GO" id="GO:0015074">
    <property type="term" value="P:DNA integration"/>
    <property type="evidence" value="ECO:0007669"/>
    <property type="project" value="InterPro"/>
</dbReference>
<dbReference type="GO" id="GO:0003676">
    <property type="term" value="F:nucleic acid binding"/>
    <property type="evidence" value="ECO:0007669"/>
    <property type="project" value="InterPro"/>
</dbReference>
<dbReference type="Pfam" id="PF00665">
    <property type="entry name" value="rve"/>
    <property type="match status" value="1"/>
</dbReference>
<comment type="caution">
    <text evidence="3">The sequence shown here is derived from an EMBL/GenBank/DDBJ whole genome shotgun (WGS) entry which is preliminary data.</text>
</comment>
<dbReference type="InterPro" id="IPR012337">
    <property type="entry name" value="RNaseH-like_sf"/>
</dbReference>